<name>A0ACC3N9Q7_9PEZI</name>
<dbReference type="Proteomes" id="UP001281147">
    <property type="component" value="Unassembled WGS sequence"/>
</dbReference>
<dbReference type="EMBL" id="JAUTXU010000071">
    <property type="protein sequence ID" value="KAK3712141.1"/>
    <property type="molecule type" value="Genomic_DNA"/>
</dbReference>
<comment type="caution">
    <text evidence="1">The sequence shown here is derived from an EMBL/GenBank/DDBJ whole genome shotgun (WGS) entry which is preliminary data.</text>
</comment>
<proteinExistence type="predicted"/>
<accession>A0ACC3N9Q7</accession>
<gene>
    <name evidence="1" type="ORF">LTR37_009232</name>
</gene>
<organism evidence="1 2">
    <name type="scientific">Vermiconidia calcicola</name>
    <dbReference type="NCBI Taxonomy" id="1690605"/>
    <lineage>
        <taxon>Eukaryota</taxon>
        <taxon>Fungi</taxon>
        <taxon>Dikarya</taxon>
        <taxon>Ascomycota</taxon>
        <taxon>Pezizomycotina</taxon>
        <taxon>Dothideomycetes</taxon>
        <taxon>Dothideomycetidae</taxon>
        <taxon>Mycosphaerellales</taxon>
        <taxon>Extremaceae</taxon>
        <taxon>Vermiconidia</taxon>
    </lineage>
</organism>
<evidence type="ECO:0000313" key="2">
    <source>
        <dbReference type="Proteomes" id="UP001281147"/>
    </source>
</evidence>
<sequence length="253" mass="27320">MAIDSSLEVAHSPLPEHDMQQPQKEHRAHSQWYEASHEEDTQGFQTPHSDHRTTSVRKYGPTWLLALVALVTAIVVGAAVGGGLGSQLSKRECRLSECVAQHASTERTVTVTASASQPATTSGGLLVSYAPVPPTEIYSLALECDDGSTYTTRYMDNATPQTFTKSCSTSLTSGDLGANMAYTFEDCIEACAAYNVLHGQYLCTRALFHSVVNYDDIGHGLSCWQKSSNATISPPYFGAENMEQYSAVASILI</sequence>
<keyword evidence="2" id="KW-1185">Reference proteome</keyword>
<evidence type="ECO:0000313" key="1">
    <source>
        <dbReference type="EMBL" id="KAK3712141.1"/>
    </source>
</evidence>
<protein>
    <submittedName>
        <fullName evidence="1">Uncharacterized protein</fullName>
    </submittedName>
</protein>
<reference evidence="1" key="1">
    <citation type="submission" date="2023-07" db="EMBL/GenBank/DDBJ databases">
        <title>Black Yeasts Isolated from many extreme environments.</title>
        <authorList>
            <person name="Coleine C."/>
            <person name="Stajich J.E."/>
            <person name="Selbmann L."/>
        </authorList>
    </citation>
    <scope>NUCLEOTIDE SEQUENCE</scope>
    <source>
        <strain evidence="1">CCFEE 5714</strain>
    </source>
</reference>